<organism evidence="7 8">
    <name type="scientific">Actinopolyspora mortivallis</name>
    <dbReference type="NCBI Taxonomy" id="33906"/>
    <lineage>
        <taxon>Bacteria</taxon>
        <taxon>Bacillati</taxon>
        <taxon>Actinomycetota</taxon>
        <taxon>Actinomycetes</taxon>
        <taxon>Actinopolysporales</taxon>
        <taxon>Actinopolysporaceae</taxon>
        <taxon>Actinopolyspora</taxon>
    </lineage>
</organism>
<keyword evidence="4 5" id="KW-0472">Membrane</keyword>
<evidence type="ECO:0000256" key="4">
    <source>
        <dbReference type="ARBA" id="ARBA00023136"/>
    </source>
</evidence>
<keyword evidence="2 5" id="KW-0812">Transmembrane</keyword>
<dbReference type="PANTHER" id="PTHR43027">
    <property type="entry name" value="DOXORUBICIN RESISTANCE ABC TRANSPORTER PERMEASE PROTEIN DRRC-RELATED"/>
    <property type="match status" value="1"/>
</dbReference>
<protein>
    <submittedName>
        <fullName evidence="7">ABC transporter</fullName>
    </submittedName>
</protein>
<keyword evidence="8" id="KW-1185">Reference proteome</keyword>
<dbReference type="RefSeq" id="WP_106115019.1">
    <property type="nucleotide sequence ID" value="NZ_PVSR01000044.1"/>
</dbReference>
<accession>A0A2T0GSL4</accession>
<evidence type="ECO:0000256" key="1">
    <source>
        <dbReference type="ARBA" id="ARBA00004141"/>
    </source>
</evidence>
<feature type="transmembrane region" description="Helical" evidence="5">
    <location>
        <begin position="231"/>
        <end position="254"/>
    </location>
</feature>
<dbReference type="EMBL" id="PVSR01000044">
    <property type="protein sequence ID" value="PRW62033.1"/>
    <property type="molecule type" value="Genomic_DNA"/>
</dbReference>
<dbReference type="PANTHER" id="PTHR43027:SF2">
    <property type="entry name" value="TRANSPORT PERMEASE PROTEIN"/>
    <property type="match status" value="1"/>
</dbReference>
<evidence type="ECO:0000256" key="2">
    <source>
        <dbReference type="ARBA" id="ARBA00022692"/>
    </source>
</evidence>
<feature type="transmembrane region" description="Helical" evidence="5">
    <location>
        <begin position="102"/>
        <end position="125"/>
    </location>
</feature>
<gene>
    <name evidence="7" type="ORF">CEP50_17480</name>
</gene>
<dbReference type="Pfam" id="PF12698">
    <property type="entry name" value="ABC2_membrane_3"/>
    <property type="match status" value="1"/>
</dbReference>
<comment type="caution">
    <text evidence="7">The sequence shown here is derived from an EMBL/GenBank/DDBJ whole genome shotgun (WGS) entry which is preliminary data.</text>
</comment>
<feature type="transmembrane region" description="Helical" evidence="5">
    <location>
        <begin position="145"/>
        <end position="167"/>
    </location>
</feature>
<feature type="transmembrane region" description="Helical" evidence="5">
    <location>
        <begin position="58"/>
        <end position="81"/>
    </location>
</feature>
<evidence type="ECO:0000259" key="6">
    <source>
        <dbReference type="Pfam" id="PF12698"/>
    </source>
</evidence>
<keyword evidence="3 5" id="KW-1133">Transmembrane helix</keyword>
<dbReference type="GO" id="GO:0016020">
    <property type="term" value="C:membrane"/>
    <property type="evidence" value="ECO:0007669"/>
    <property type="project" value="UniProtKB-SubCell"/>
</dbReference>
<dbReference type="InParanoid" id="A0A2T0GSL4"/>
<sequence length="278" mass="29938">MRIPFDVFRVGVRRGLTELRHTFTNAQDLFGQACWAGVLLGVLLWTRDDPLPGTPVSISAFLLPGLVAMSVGFNGMVSLAQSLTVEREDGTLLRARTLPNGMLAYLLGKVVTVSGTVLASTAVLLVPGAFVLDVLALHQVDTWLMLVWVLPLGLVATLPVGAVIGSLTDNPRSIGLVMLPILGIVSISGVFFPTSALPEWLRQLGQMFPVYWLSHGTRSALLPEGSVPEGAWLETFGMLGLWALGGLVVAPFVLRFMARRESGSNVAARQRRAMRRIG</sequence>
<evidence type="ECO:0000313" key="8">
    <source>
        <dbReference type="Proteomes" id="UP000239352"/>
    </source>
</evidence>
<dbReference type="InterPro" id="IPR052902">
    <property type="entry name" value="ABC-2_transporter"/>
</dbReference>
<evidence type="ECO:0000313" key="7">
    <source>
        <dbReference type="EMBL" id="PRW62033.1"/>
    </source>
</evidence>
<feature type="domain" description="ABC-2 type transporter transmembrane" evidence="6">
    <location>
        <begin position="56"/>
        <end position="248"/>
    </location>
</feature>
<reference evidence="7 8" key="1">
    <citation type="submission" date="2018-03" db="EMBL/GenBank/DDBJ databases">
        <title>Actinopolyspora mortivallis from Sahara, screening for active biomolecules.</title>
        <authorList>
            <person name="Selama O."/>
            <person name="Wellington E.M.H."/>
            <person name="Hacene H."/>
        </authorList>
    </citation>
    <scope>NUCLEOTIDE SEQUENCE [LARGE SCALE GENOMIC DNA]</scope>
    <source>
        <strain evidence="7 8">M5A</strain>
    </source>
</reference>
<dbReference type="Proteomes" id="UP000239352">
    <property type="component" value="Unassembled WGS sequence"/>
</dbReference>
<dbReference type="AlphaFoldDB" id="A0A2T0GSL4"/>
<dbReference type="GO" id="GO:0140359">
    <property type="term" value="F:ABC-type transporter activity"/>
    <property type="evidence" value="ECO:0007669"/>
    <property type="project" value="InterPro"/>
</dbReference>
<feature type="transmembrane region" description="Helical" evidence="5">
    <location>
        <begin position="174"/>
        <end position="192"/>
    </location>
</feature>
<evidence type="ECO:0000256" key="3">
    <source>
        <dbReference type="ARBA" id="ARBA00022989"/>
    </source>
</evidence>
<proteinExistence type="predicted"/>
<comment type="subcellular location">
    <subcellularLocation>
        <location evidence="1">Membrane</location>
        <topology evidence="1">Multi-pass membrane protein</topology>
    </subcellularLocation>
</comment>
<feature type="transmembrane region" description="Helical" evidence="5">
    <location>
        <begin position="29"/>
        <end position="46"/>
    </location>
</feature>
<name>A0A2T0GSL4_ACTMO</name>
<evidence type="ECO:0000256" key="5">
    <source>
        <dbReference type="SAM" id="Phobius"/>
    </source>
</evidence>
<dbReference type="InterPro" id="IPR013525">
    <property type="entry name" value="ABC2_TM"/>
</dbReference>